<dbReference type="InParanoid" id="A0A1Q3CWX7"/>
<protein>
    <submittedName>
        <fullName evidence="2">Zf-RVT domain-containing protein</fullName>
    </submittedName>
</protein>
<evidence type="ECO:0000313" key="2">
    <source>
        <dbReference type="EMBL" id="GAV84729.1"/>
    </source>
</evidence>
<accession>A0A1Q3CWX7</accession>
<gene>
    <name evidence="2" type="ORF">CFOL_v3_28171</name>
</gene>
<feature type="domain" description="Reverse transcriptase zinc-binding" evidence="1">
    <location>
        <begin position="72"/>
        <end position="156"/>
    </location>
</feature>
<evidence type="ECO:0000259" key="1">
    <source>
        <dbReference type="Pfam" id="PF13966"/>
    </source>
</evidence>
<dbReference type="PANTHER" id="PTHR33116:SF84">
    <property type="entry name" value="RNA-DIRECTED DNA POLYMERASE"/>
    <property type="match status" value="1"/>
</dbReference>
<dbReference type="PANTHER" id="PTHR33116">
    <property type="entry name" value="REVERSE TRANSCRIPTASE ZINC-BINDING DOMAIN-CONTAINING PROTEIN-RELATED-RELATED"/>
    <property type="match status" value="1"/>
</dbReference>
<name>A0A1Q3CWX7_CEPFO</name>
<dbReference type="Proteomes" id="UP000187406">
    <property type="component" value="Unassembled WGS sequence"/>
</dbReference>
<proteinExistence type="predicted"/>
<dbReference type="InterPro" id="IPR026960">
    <property type="entry name" value="RVT-Znf"/>
</dbReference>
<dbReference type="EMBL" id="BDDD01003331">
    <property type="protein sequence ID" value="GAV84729.1"/>
    <property type="molecule type" value="Genomic_DNA"/>
</dbReference>
<evidence type="ECO:0000313" key="3">
    <source>
        <dbReference type="Proteomes" id="UP000187406"/>
    </source>
</evidence>
<dbReference type="Pfam" id="PF13966">
    <property type="entry name" value="zf-RVT"/>
    <property type="match status" value="1"/>
</dbReference>
<dbReference type="AlphaFoldDB" id="A0A1Q3CWX7"/>
<keyword evidence="3" id="KW-1185">Reference proteome</keyword>
<comment type="caution">
    <text evidence="2">The sequence shown here is derived from an EMBL/GenBank/DDBJ whole genome shotgun (WGS) entry which is preliminary data.</text>
</comment>
<reference evidence="3" key="1">
    <citation type="submission" date="2016-04" db="EMBL/GenBank/DDBJ databases">
        <title>Cephalotus genome sequencing.</title>
        <authorList>
            <person name="Fukushima K."/>
            <person name="Hasebe M."/>
            <person name="Fang X."/>
        </authorList>
    </citation>
    <scope>NUCLEOTIDE SEQUENCE [LARGE SCALE GENOMIC DNA]</scope>
    <source>
        <strain evidence="3">cv. St1</strain>
    </source>
</reference>
<sequence>MHGELIHALYGHRVIYDAGLGRLAFVKEVLRDGRWCWPPNSEDLIEIQRRVQDIPISLSPDNIFWETVGNSFSTKKAWQGIRSRSSEVLWHNLVWHPSWIPKHAFCLWLAILAAHKTRDKLLAIGVLQSASCVFYCGAMESLEHLYFQCPYMENIWKAVLAKFNIYRPIFHWMEEVQWMIGHTKGNKFPEMVRKLALAATIYHIWLERNRRCFNNRFLPAQEIIRKIMQDVAWKIYTVGNILRTERHHSLCVNWGVLLDGEV</sequence>
<organism evidence="2 3">
    <name type="scientific">Cephalotus follicularis</name>
    <name type="common">Albany pitcher plant</name>
    <dbReference type="NCBI Taxonomy" id="3775"/>
    <lineage>
        <taxon>Eukaryota</taxon>
        <taxon>Viridiplantae</taxon>
        <taxon>Streptophyta</taxon>
        <taxon>Embryophyta</taxon>
        <taxon>Tracheophyta</taxon>
        <taxon>Spermatophyta</taxon>
        <taxon>Magnoliopsida</taxon>
        <taxon>eudicotyledons</taxon>
        <taxon>Gunneridae</taxon>
        <taxon>Pentapetalae</taxon>
        <taxon>rosids</taxon>
        <taxon>fabids</taxon>
        <taxon>Oxalidales</taxon>
        <taxon>Cephalotaceae</taxon>
        <taxon>Cephalotus</taxon>
    </lineage>
</organism>
<dbReference type="OrthoDB" id="1622315at2759"/>